<dbReference type="InterPro" id="IPR053159">
    <property type="entry name" value="Hybrid_Histidine_Kinase"/>
</dbReference>
<evidence type="ECO:0008006" key="3">
    <source>
        <dbReference type="Google" id="ProtNLM"/>
    </source>
</evidence>
<keyword evidence="2" id="KW-1185">Reference proteome</keyword>
<organism evidence="1 2">
    <name type="scientific">Skeletonema marinoi</name>
    <dbReference type="NCBI Taxonomy" id="267567"/>
    <lineage>
        <taxon>Eukaryota</taxon>
        <taxon>Sar</taxon>
        <taxon>Stramenopiles</taxon>
        <taxon>Ochrophyta</taxon>
        <taxon>Bacillariophyta</taxon>
        <taxon>Coscinodiscophyceae</taxon>
        <taxon>Thalassiosirophycidae</taxon>
        <taxon>Thalassiosirales</taxon>
        <taxon>Skeletonemataceae</taxon>
        <taxon>Skeletonema</taxon>
        <taxon>Skeletonema marinoi-dohrnii complex</taxon>
    </lineage>
</organism>
<name>A0AAD9DAP4_9STRA</name>
<comment type="caution">
    <text evidence="1">The sequence shown here is derived from an EMBL/GenBank/DDBJ whole genome shotgun (WGS) entry which is preliminary data.</text>
</comment>
<reference evidence="1" key="1">
    <citation type="submission" date="2023-06" db="EMBL/GenBank/DDBJ databases">
        <title>Survivors Of The Sea: Transcriptome response of Skeletonema marinoi to long-term dormancy.</title>
        <authorList>
            <person name="Pinder M.I.M."/>
            <person name="Kourtchenko O."/>
            <person name="Robertson E.K."/>
            <person name="Larsson T."/>
            <person name="Maumus F."/>
            <person name="Osuna-Cruz C.M."/>
            <person name="Vancaester E."/>
            <person name="Stenow R."/>
            <person name="Vandepoele K."/>
            <person name="Ploug H."/>
            <person name="Bruchert V."/>
            <person name="Godhe A."/>
            <person name="Topel M."/>
        </authorList>
    </citation>
    <scope>NUCLEOTIDE SEQUENCE</scope>
    <source>
        <strain evidence="1">R05AC</strain>
    </source>
</reference>
<protein>
    <recommendedName>
        <fullName evidence="3">Orc1-like AAA ATPase domain-containing protein</fullName>
    </recommendedName>
</protein>
<sequence length="139" mass="15057">MQLHGRDDDIKLLRSKLRELAKKDDCDEDVAKNHVGEMTLVSGTSGTGKSALIQKGLGVGSNRGYIFASGKFEDNLLRPLSAFSDAMTCLAKHITVEHNKKGGLSSGGSSIATLIRDKIQNEFDEEDVEQLRRVLPGAS</sequence>
<dbReference type="Proteomes" id="UP001224775">
    <property type="component" value="Unassembled WGS sequence"/>
</dbReference>
<proteinExistence type="predicted"/>
<dbReference type="EMBL" id="JATAAI010000015">
    <property type="protein sequence ID" value="KAK1740382.1"/>
    <property type="molecule type" value="Genomic_DNA"/>
</dbReference>
<dbReference type="AlphaFoldDB" id="A0AAD9DAP4"/>
<dbReference type="PANTHER" id="PTHR43642:SF1">
    <property type="entry name" value="HYBRID SIGNAL TRANSDUCTION HISTIDINE KINASE G"/>
    <property type="match status" value="1"/>
</dbReference>
<evidence type="ECO:0000313" key="2">
    <source>
        <dbReference type="Proteomes" id="UP001224775"/>
    </source>
</evidence>
<evidence type="ECO:0000313" key="1">
    <source>
        <dbReference type="EMBL" id="KAK1740382.1"/>
    </source>
</evidence>
<accession>A0AAD9DAP4</accession>
<dbReference type="PANTHER" id="PTHR43642">
    <property type="entry name" value="HYBRID SIGNAL TRANSDUCTION HISTIDINE KINASE G"/>
    <property type="match status" value="1"/>
</dbReference>
<gene>
    <name evidence="1" type="ORF">QTG54_008477</name>
</gene>